<evidence type="ECO:0000313" key="2">
    <source>
        <dbReference type="EMBL" id="XBP68977.1"/>
    </source>
</evidence>
<feature type="transmembrane region" description="Helical" evidence="1">
    <location>
        <begin position="114"/>
        <end position="136"/>
    </location>
</feature>
<sequence>MELQNLSYAAIQVVHNFGAVAVVGSAACALWLGPQFTGMRKPLAWIMLAGWTAQAASGGAFGFVSWLYYGRFQDIHGIAVAALLVKMACAAAGFGLAATYIYRGSGWSQRARQATWRALAALAATALTAAAVLRWFS</sequence>
<dbReference type="AlphaFoldDB" id="A0AAU7LMY1"/>
<dbReference type="RefSeq" id="WP_349277239.1">
    <property type="nucleotide sequence ID" value="NZ_CP157675.1"/>
</dbReference>
<evidence type="ECO:0008006" key="3">
    <source>
        <dbReference type="Google" id="ProtNLM"/>
    </source>
</evidence>
<keyword evidence="1" id="KW-0472">Membrane</keyword>
<keyword evidence="1" id="KW-1133">Transmembrane helix</keyword>
<protein>
    <recommendedName>
        <fullName evidence="3">Copper resistance protein D domain-containing protein</fullName>
    </recommendedName>
</protein>
<evidence type="ECO:0000256" key="1">
    <source>
        <dbReference type="SAM" id="Phobius"/>
    </source>
</evidence>
<dbReference type="EMBL" id="CP157675">
    <property type="protein sequence ID" value="XBP68977.1"/>
    <property type="molecule type" value="Genomic_DNA"/>
</dbReference>
<keyword evidence="1" id="KW-0812">Transmembrane</keyword>
<feature type="transmembrane region" description="Helical" evidence="1">
    <location>
        <begin position="75"/>
        <end position="102"/>
    </location>
</feature>
<name>A0AAU7LMY1_9BURK</name>
<gene>
    <name evidence="2" type="ORF">ABLV49_13835</name>
</gene>
<accession>A0AAU7LMY1</accession>
<feature type="transmembrane region" description="Helical" evidence="1">
    <location>
        <begin position="6"/>
        <end position="32"/>
    </location>
</feature>
<organism evidence="2">
    <name type="scientific">Polaromonas hydrogenivorans</name>
    <dbReference type="NCBI Taxonomy" id="335476"/>
    <lineage>
        <taxon>Bacteria</taxon>
        <taxon>Pseudomonadati</taxon>
        <taxon>Pseudomonadota</taxon>
        <taxon>Betaproteobacteria</taxon>
        <taxon>Burkholderiales</taxon>
        <taxon>Comamonadaceae</taxon>
        <taxon>Polaromonas</taxon>
    </lineage>
</organism>
<reference evidence="2" key="1">
    <citation type="submission" date="2024-05" db="EMBL/GenBank/DDBJ databases">
        <authorList>
            <person name="Bunk B."/>
            <person name="Swiderski J."/>
            <person name="Sproer C."/>
            <person name="Thiel V."/>
        </authorList>
    </citation>
    <scope>NUCLEOTIDE SEQUENCE</scope>
    <source>
        <strain evidence="2">DSM 17735</strain>
    </source>
</reference>
<feature type="transmembrane region" description="Helical" evidence="1">
    <location>
        <begin position="44"/>
        <end position="69"/>
    </location>
</feature>
<proteinExistence type="predicted"/>